<evidence type="ECO:0000313" key="2">
    <source>
        <dbReference type="EMBL" id="SFJ62463.1"/>
    </source>
</evidence>
<dbReference type="InterPro" id="IPR018745">
    <property type="entry name" value="MpsC"/>
</dbReference>
<keyword evidence="3" id="KW-1185">Reference proteome</keyword>
<dbReference type="EMBL" id="FORR01000014">
    <property type="protein sequence ID" value="SFJ62463.1"/>
    <property type="molecule type" value="Genomic_DNA"/>
</dbReference>
<proteinExistence type="predicted"/>
<reference evidence="2 3" key="1">
    <citation type="submission" date="2016-10" db="EMBL/GenBank/DDBJ databases">
        <authorList>
            <person name="de Groot N.N."/>
        </authorList>
    </citation>
    <scope>NUCLEOTIDE SEQUENCE [LARGE SCALE GENOMIC DNA]</scope>
    <source>
        <strain evidence="2 3">DSM 44778</strain>
    </source>
</reference>
<name>A0A1I3SVR6_9BACL</name>
<evidence type="ECO:0000259" key="1">
    <source>
        <dbReference type="Pfam" id="PF10057"/>
    </source>
</evidence>
<dbReference type="OrthoDB" id="2375124at2"/>
<sequence>MGKKEAQFNEIVKKVRKEHFGKGPERIKTTFVDNMAICILYGNLTPTEKFIAQMPQGADLVHQARTKMIQRVYEEKVPEGMEELVGAKLLYLFSDINIEEDIAVSVFIFDRKIADT</sequence>
<dbReference type="Proteomes" id="UP000199545">
    <property type="component" value="Unassembled WGS sequence"/>
</dbReference>
<evidence type="ECO:0000313" key="3">
    <source>
        <dbReference type="Proteomes" id="UP000199545"/>
    </source>
</evidence>
<organism evidence="2 3">
    <name type="scientific">Thermoflavimicrobium dichotomicum</name>
    <dbReference type="NCBI Taxonomy" id="46223"/>
    <lineage>
        <taxon>Bacteria</taxon>
        <taxon>Bacillati</taxon>
        <taxon>Bacillota</taxon>
        <taxon>Bacilli</taxon>
        <taxon>Bacillales</taxon>
        <taxon>Thermoactinomycetaceae</taxon>
        <taxon>Thermoflavimicrobium</taxon>
    </lineage>
</organism>
<gene>
    <name evidence="2" type="ORF">SAMN05421852_11463</name>
</gene>
<dbReference type="AlphaFoldDB" id="A0A1I3SVR6"/>
<feature type="domain" description="Na+-translocating membrane potential-generating system MpsC" evidence="1">
    <location>
        <begin position="2"/>
        <end position="111"/>
    </location>
</feature>
<dbReference type="Pfam" id="PF10057">
    <property type="entry name" value="MpsC"/>
    <property type="match status" value="1"/>
</dbReference>
<dbReference type="RefSeq" id="WP_093230933.1">
    <property type="nucleotide sequence ID" value="NZ_FORR01000014.1"/>
</dbReference>
<dbReference type="STRING" id="46223.SAMN05421852_11463"/>
<accession>A0A1I3SVR6</accession>
<protein>
    <submittedName>
        <fullName evidence="2">Uncharacterized protein YbcI</fullName>
    </submittedName>
</protein>